<evidence type="ECO:0000256" key="3">
    <source>
        <dbReference type="ARBA" id="ARBA00012438"/>
    </source>
</evidence>
<evidence type="ECO:0000256" key="6">
    <source>
        <dbReference type="ARBA" id="ARBA00022679"/>
    </source>
</evidence>
<proteinExistence type="predicted"/>
<dbReference type="SUPFAM" id="SSF47384">
    <property type="entry name" value="Homodimeric domain of signal transducing histidine kinase"/>
    <property type="match status" value="1"/>
</dbReference>
<evidence type="ECO:0000259" key="11">
    <source>
        <dbReference type="PROSITE" id="PS50109"/>
    </source>
</evidence>
<evidence type="ECO:0000256" key="4">
    <source>
        <dbReference type="ARBA" id="ARBA00022475"/>
    </source>
</evidence>
<feature type="transmembrane region" description="Helical" evidence="10">
    <location>
        <begin position="58"/>
        <end position="79"/>
    </location>
</feature>
<organism evidence="12 13">
    <name type="scientific">Candidatus Tokpelaia hoelldobleri</name>
    <dbReference type="NCBI Taxonomy" id="1902579"/>
    <lineage>
        <taxon>Bacteria</taxon>
        <taxon>Pseudomonadati</taxon>
        <taxon>Pseudomonadota</taxon>
        <taxon>Alphaproteobacteria</taxon>
        <taxon>Hyphomicrobiales</taxon>
        <taxon>Candidatus Tokpelaia</taxon>
    </lineage>
</organism>
<dbReference type="InterPro" id="IPR050980">
    <property type="entry name" value="2C_sensor_his_kinase"/>
</dbReference>
<evidence type="ECO:0000256" key="2">
    <source>
        <dbReference type="ARBA" id="ARBA00004651"/>
    </source>
</evidence>
<keyword evidence="10" id="KW-0472">Membrane</keyword>
<reference evidence="12 13" key="1">
    <citation type="journal article" date="2010" name="Science">
        <title>Genomic comparison of the ants Camponotus floridanus and Harpegnathos saltator.</title>
        <authorList>
            <person name="Bonasio R."/>
            <person name="Zhang G."/>
            <person name="Ye C."/>
            <person name="Mutti N.S."/>
            <person name="Fang X."/>
            <person name="Qin N."/>
            <person name="Donahue G."/>
            <person name="Yang P."/>
            <person name="Li Q."/>
            <person name="Li C."/>
            <person name="Zhang P."/>
            <person name="Huang Z."/>
            <person name="Berger S.L."/>
            <person name="Reinberg D."/>
            <person name="Wang J."/>
            <person name="Liebig J."/>
        </authorList>
    </citation>
    <scope>NUCLEOTIDE SEQUENCE [LARGE SCALE GENOMIC DNA]</scope>
    <source>
        <strain evidence="12 13">Hsal</strain>
    </source>
</reference>
<evidence type="ECO:0000313" key="13">
    <source>
        <dbReference type="Proteomes" id="UP000188912"/>
    </source>
</evidence>
<dbReference type="PANTHER" id="PTHR44936:SF10">
    <property type="entry name" value="SENSOR PROTEIN RSTB"/>
    <property type="match status" value="1"/>
</dbReference>
<dbReference type="InterPro" id="IPR036890">
    <property type="entry name" value="HATPase_C_sf"/>
</dbReference>
<reference evidence="12 13" key="2">
    <citation type="journal article" date="2016" name="Sci. Rep.">
        <title>The genome of Rhizobiales bacteria in predatory ants reveals urease gene functions but no genes for nitrogen fixation.</title>
        <authorList>
            <person name="Neuvonen M.M."/>
            <person name="Tamarit D."/>
            <person name="Naslund K."/>
            <person name="Liebig J."/>
            <person name="Feldhaar H."/>
            <person name="Moran N.A."/>
            <person name="Guy L."/>
            <person name="Andersson S.G."/>
        </authorList>
    </citation>
    <scope>NUCLEOTIDE SEQUENCE [LARGE SCALE GENOMIC DNA]</scope>
    <source>
        <strain evidence="12 13">Hsal</strain>
    </source>
</reference>
<sequence>MRKTTRAQTSRQNAIIQRASVSSRLMRLSTMVHIRWLAIFCQLATVLVVGFGLQFSLPLIPCLLVIACSAGLNIFLILFYGKNHQLSFTGATCLLIGDIWLLSGLLYLTGGLVNPFALLLLAPACLGIISLHIRNIVVLDLWTIAVITFLLLFHEPLPWRGERVDFPLLLIEGMWAALVAALIFITFCGYYVAEEARRLADALTATELALQHEQHLSALDGLAAAAAHELGTPLATIQLVAREMRHELAQMPRFAEDMDLLVSQTQRCRDILQRLTHLSTENGGYIDELPFTALVEEVVAAHRYSGMEILVERGETQGDEPVFQRNPGMLYGIGNLVENAVDFAHSQVLVHYQWAPGHIVLAITDDGDGFSPQVLDRIGQPYMHGRETGRQGGGLGLGVFIAKTLLERSGATLSFRNSKEKNRGAEIGIVWPNGG</sequence>
<dbReference type="GO" id="GO:0005886">
    <property type="term" value="C:plasma membrane"/>
    <property type="evidence" value="ECO:0007669"/>
    <property type="project" value="UniProtKB-SubCell"/>
</dbReference>
<keyword evidence="10" id="KW-1133">Transmembrane helix</keyword>
<comment type="catalytic activity">
    <reaction evidence="1">
        <text>ATP + protein L-histidine = ADP + protein N-phospho-L-histidine.</text>
        <dbReference type="EC" id="2.7.13.3"/>
    </reaction>
</comment>
<name>A0A1U9JV07_9HYPH</name>
<dbReference type="Gene3D" id="1.10.287.130">
    <property type="match status" value="1"/>
</dbReference>
<feature type="transmembrane region" description="Helical" evidence="10">
    <location>
        <begin position="86"/>
        <end position="106"/>
    </location>
</feature>
<dbReference type="PROSITE" id="PS50109">
    <property type="entry name" value="HIS_KIN"/>
    <property type="match status" value="1"/>
</dbReference>
<keyword evidence="8 12" id="KW-0418">Kinase</keyword>
<dbReference type="EMBL" id="CP017315">
    <property type="protein sequence ID" value="AQS41717.1"/>
    <property type="molecule type" value="Genomic_DNA"/>
</dbReference>
<evidence type="ECO:0000256" key="8">
    <source>
        <dbReference type="ARBA" id="ARBA00022777"/>
    </source>
</evidence>
<evidence type="ECO:0000256" key="7">
    <source>
        <dbReference type="ARBA" id="ARBA00022741"/>
    </source>
</evidence>
<dbReference type="KEGG" id="thd:BHV28_10230"/>
<feature type="transmembrane region" description="Helical" evidence="10">
    <location>
        <begin position="34"/>
        <end position="52"/>
    </location>
</feature>
<dbReference type="PANTHER" id="PTHR44936">
    <property type="entry name" value="SENSOR PROTEIN CREC"/>
    <property type="match status" value="1"/>
</dbReference>
<evidence type="ECO:0000313" key="12">
    <source>
        <dbReference type="EMBL" id="AQS41717.1"/>
    </source>
</evidence>
<dbReference type="SMART" id="SM00388">
    <property type="entry name" value="HisKA"/>
    <property type="match status" value="1"/>
</dbReference>
<feature type="domain" description="Histidine kinase" evidence="11">
    <location>
        <begin position="225"/>
        <end position="435"/>
    </location>
</feature>
<evidence type="ECO:0000256" key="5">
    <source>
        <dbReference type="ARBA" id="ARBA00022553"/>
    </source>
</evidence>
<dbReference type="STRING" id="1902579.BHV28_10230"/>
<evidence type="ECO:0000256" key="1">
    <source>
        <dbReference type="ARBA" id="ARBA00000085"/>
    </source>
</evidence>
<evidence type="ECO:0000256" key="10">
    <source>
        <dbReference type="SAM" id="Phobius"/>
    </source>
</evidence>
<dbReference type="GO" id="GO:0005524">
    <property type="term" value="F:ATP binding"/>
    <property type="evidence" value="ECO:0007669"/>
    <property type="project" value="UniProtKB-KW"/>
</dbReference>
<dbReference type="AlphaFoldDB" id="A0A1U9JV07"/>
<dbReference type="InterPro" id="IPR004358">
    <property type="entry name" value="Sig_transdc_His_kin-like_C"/>
</dbReference>
<dbReference type="InterPro" id="IPR003594">
    <property type="entry name" value="HATPase_dom"/>
</dbReference>
<accession>A0A1U9JV07</accession>
<dbReference type="PRINTS" id="PR00344">
    <property type="entry name" value="BCTRLSENSOR"/>
</dbReference>
<keyword evidence="10" id="KW-0812">Transmembrane</keyword>
<dbReference type="GO" id="GO:0000155">
    <property type="term" value="F:phosphorelay sensor kinase activity"/>
    <property type="evidence" value="ECO:0007669"/>
    <property type="project" value="InterPro"/>
</dbReference>
<dbReference type="Pfam" id="PF02518">
    <property type="entry name" value="HATPase_c"/>
    <property type="match status" value="1"/>
</dbReference>
<keyword evidence="7" id="KW-0547">Nucleotide-binding</keyword>
<dbReference type="InterPro" id="IPR003661">
    <property type="entry name" value="HisK_dim/P_dom"/>
</dbReference>
<keyword evidence="6" id="KW-0808">Transferase</keyword>
<keyword evidence="9" id="KW-0067">ATP-binding</keyword>
<dbReference type="InterPro" id="IPR005467">
    <property type="entry name" value="His_kinase_dom"/>
</dbReference>
<comment type="subcellular location">
    <subcellularLocation>
        <location evidence="2">Cell membrane</location>
        <topology evidence="2">Multi-pass membrane protein</topology>
    </subcellularLocation>
</comment>
<dbReference type="SMART" id="SM00387">
    <property type="entry name" value="HATPase_c"/>
    <property type="match status" value="1"/>
</dbReference>
<gene>
    <name evidence="12" type="ORF">BHV28_10230</name>
</gene>
<keyword evidence="13" id="KW-1185">Reference proteome</keyword>
<dbReference type="Pfam" id="PF00512">
    <property type="entry name" value="HisKA"/>
    <property type="match status" value="1"/>
</dbReference>
<evidence type="ECO:0000256" key="9">
    <source>
        <dbReference type="ARBA" id="ARBA00022840"/>
    </source>
</evidence>
<dbReference type="CDD" id="cd00082">
    <property type="entry name" value="HisKA"/>
    <property type="match status" value="1"/>
</dbReference>
<feature type="transmembrane region" description="Helical" evidence="10">
    <location>
        <begin position="174"/>
        <end position="193"/>
    </location>
</feature>
<dbReference type="EC" id="2.7.13.3" evidence="3"/>
<keyword evidence="4" id="KW-1003">Cell membrane</keyword>
<dbReference type="NCBIfam" id="NF033792">
    <property type="entry name" value="ActS_PrrB_HisK"/>
    <property type="match status" value="1"/>
</dbReference>
<dbReference type="Proteomes" id="UP000188912">
    <property type="component" value="Chromosome"/>
</dbReference>
<dbReference type="SUPFAM" id="SSF55874">
    <property type="entry name" value="ATPase domain of HSP90 chaperone/DNA topoisomerase II/histidine kinase"/>
    <property type="match status" value="1"/>
</dbReference>
<keyword evidence="5" id="KW-0597">Phosphoprotein</keyword>
<dbReference type="InterPro" id="IPR047770">
    <property type="entry name" value="RegB"/>
</dbReference>
<protein>
    <recommendedName>
        <fullName evidence="3">histidine kinase</fullName>
        <ecNumber evidence="3">2.7.13.3</ecNumber>
    </recommendedName>
</protein>
<feature type="transmembrane region" description="Helical" evidence="10">
    <location>
        <begin position="112"/>
        <end position="129"/>
    </location>
</feature>
<feature type="transmembrane region" description="Helical" evidence="10">
    <location>
        <begin position="136"/>
        <end position="154"/>
    </location>
</feature>
<dbReference type="InterPro" id="IPR036097">
    <property type="entry name" value="HisK_dim/P_sf"/>
</dbReference>
<dbReference type="Gene3D" id="3.30.565.10">
    <property type="entry name" value="Histidine kinase-like ATPase, C-terminal domain"/>
    <property type="match status" value="1"/>
</dbReference>